<feature type="transmembrane region" description="Helical" evidence="2">
    <location>
        <begin position="340"/>
        <end position="362"/>
    </location>
</feature>
<feature type="compositionally biased region" description="Low complexity" evidence="1">
    <location>
        <begin position="289"/>
        <end position="328"/>
    </location>
</feature>
<feature type="region of interest" description="Disordered" evidence="1">
    <location>
        <begin position="262"/>
        <end position="337"/>
    </location>
</feature>
<gene>
    <name evidence="4" type="ORF">FD51_GL001760</name>
</gene>
<evidence type="ECO:0000313" key="4">
    <source>
        <dbReference type="EMBL" id="KRK10635.1"/>
    </source>
</evidence>
<protein>
    <recommendedName>
        <fullName evidence="6">Cell surface protein</fullName>
    </recommendedName>
</protein>
<dbReference type="RefSeq" id="WP_010489830.1">
    <property type="nucleotide sequence ID" value="NZ_AZCT01000021.1"/>
</dbReference>
<evidence type="ECO:0000256" key="3">
    <source>
        <dbReference type="SAM" id="SignalP"/>
    </source>
</evidence>
<sequence length="366" mass="38159">MNKGHQQQYGRGFVLAAVALAGFGLVDAQPTQAATTANGSASQAVEQASAVKSVAAKDQTLVFALLNGIAANYHQAITVQIVAADTGQVVATKTLASTDEYEPSASISGLRIGAADGLQTGHTYRLQVVASDNQGWKAVPDSFVYTPGQTTKIEMDKYTYQKGERAFQLIDQQTKQPLANMKVAAIPNLVDGAKSAIVKTTDAQGRVTFSTDDPQFKRNVFYHFELPDKHVTVGYNWNLIGGEKADDKAAVVSVKMPAIASSSSQASQASSQASQKPSQAPSEKPSTDPSAQSSRPSLRASSSAVASQKASVESVAAQTSQAASSTESGSTHGLPKTGEALGQSGLLAGLATLLSALGAWLWRRQG</sequence>
<comment type="caution">
    <text evidence="4">The sequence shown here is derived from an EMBL/GenBank/DDBJ whole genome shotgun (WGS) entry which is preliminary data.</text>
</comment>
<feature type="signal peptide" evidence="3">
    <location>
        <begin position="1"/>
        <end position="33"/>
    </location>
</feature>
<keyword evidence="2" id="KW-0812">Transmembrane</keyword>
<proteinExistence type="predicted"/>
<accession>A0A0R1EMM4</accession>
<keyword evidence="3" id="KW-0732">Signal</keyword>
<feature type="chain" id="PRO_5006403555" description="Cell surface protein" evidence="3">
    <location>
        <begin position="34"/>
        <end position="366"/>
    </location>
</feature>
<evidence type="ECO:0000313" key="5">
    <source>
        <dbReference type="Proteomes" id="UP000051984"/>
    </source>
</evidence>
<reference evidence="4 5" key="1">
    <citation type="journal article" date="2015" name="Genome Announc.">
        <title>Expanding the biotechnology potential of lactobacilli through comparative genomics of 213 strains and associated genera.</title>
        <authorList>
            <person name="Sun Z."/>
            <person name="Harris H.M."/>
            <person name="McCann A."/>
            <person name="Guo C."/>
            <person name="Argimon S."/>
            <person name="Zhang W."/>
            <person name="Yang X."/>
            <person name="Jeffery I.B."/>
            <person name="Cooney J.C."/>
            <person name="Kagawa T.F."/>
            <person name="Liu W."/>
            <person name="Song Y."/>
            <person name="Salvetti E."/>
            <person name="Wrobel A."/>
            <person name="Rasinkangas P."/>
            <person name="Parkhill J."/>
            <person name="Rea M.C."/>
            <person name="O'Sullivan O."/>
            <person name="Ritari J."/>
            <person name="Douillard F.P."/>
            <person name="Paul Ross R."/>
            <person name="Yang R."/>
            <person name="Briner A.E."/>
            <person name="Felis G.E."/>
            <person name="de Vos W.M."/>
            <person name="Barrangou R."/>
            <person name="Klaenhammer T.R."/>
            <person name="Caufield P.W."/>
            <person name="Cui Y."/>
            <person name="Zhang H."/>
            <person name="O'Toole P.W."/>
        </authorList>
    </citation>
    <scope>NUCLEOTIDE SEQUENCE [LARGE SCALE GENOMIC DNA]</scope>
    <source>
        <strain evidence="4 5">DSM 20178</strain>
    </source>
</reference>
<keyword evidence="2" id="KW-1133">Transmembrane helix</keyword>
<keyword evidence="2" id="KW-0472">Membrane</keyword>
<dbReference type="PATRIC" id="fig|1423816.3.peg.1833"/>
<evidence type="ECO:0008006" key="6">
    <source>
        <dbReference type="Google" id="ProtNLM"/>
    </source>
</evidence>
<dbReference type="NCBIfam" id="TIGR01167">
    <property type="entry name" value="LPXTG_anchor"/>
    <property type="match status" value="1"/>
</dbReference>
<feature type="compositionally biased region" description="Low complexity" evidence="1">
    <location>
        <begin position="262"/>
        <end position="282"/>
    </location>
</feature>
<dbReference type="EMBL" id="AZCT01000021">
    <property type="protein sequence ID" value="KRK10635.1"/>
    <property type="molecule type" value="Genomic_DNA"/>
</dbReference>
<organism evidence="4 5">
    <name type="scientific">Lacticaseibacillus zeae DSM 20178 = KCTC 3804</name>
    <dbReference type="NCBI Taxonomy" id="1423816"/>
    <lineage>
        <taxon>Bacteria</taxon>
        <taxon>Bacillati</taxon>
        <taxon>Bacillota</taxon>
        <taxon>Bacilli</taxon>
        <taxon>Lactobacillales</taxon>
        <taxon>Lactobacillaceae</taxon>
        <taxon>Lacticaseibacillus</taxon>
    </lineage>
</organism>
<dbReference type="AlphaFoldDB" id="A0A0R1EMM4"/>
<evidence type="ECO:0000256" key="2">
    <source>
        <dbReference type="SAM" id="Phobius"/>
    </source>
</evidence>
<dbReference type="Proteomes" id="UP000051984">
    <property type="component" value="Unassembled WGS sequence"/>
</dbReference>
<name>A0A0R1EMM4_LACZE</name>
<evidence type="ECO:0000256" key="1">
    <source>
        <dbReference type="SAM" id="MobiDB-lite"/>
    </source>
</evidence>